<dbReference type="OrthoDB" id="8523426at2"/>
<dbReference type="Gene3D" id="3.20.20.70">
    <property type="entry name" value="Aldolase class I"/>
    <property type="match status" value="1"/>
</dbReference>
<evidence type="ECO:0000256" key="3">
    <source>
        <dbReference type="ARBA" id="ARBA00023002"/>
    </source>
</evidence>
<dbReference type="PANTHER" id="PTHR22893">
    <property type="entry name" value="NADH OXIDOREDUCTASE-RELATED"/>
    <property type="match status" value="1"/>
</dbReference>
<dbReference type="InterPro" id="IPR045247">
    <property type="entry name" value="Oye-like"/>
</dbReference>
<dbReference type="RefSeq" id="WP_047886106.1">
    <property type="nucleotide sequence ID" value="NZ_CP071326.1"/>
</dbReference>
<comment type="caution">
    <text evidence="5">The sequence shown here is derived from an EMBL/GenBank/DDBJ whole genome shotgun (WGS) entry which is preliminary data.</text>
</comment>
<evidence type="ECO:0000259" key="4">
    <source>
        <dbReference type="Pfam" id="PF00724"/>
    </source>
</evidence>
<dbReference type="GO" id="GO:0005829">
    <property type="term" value="C:cytosol"/>
    <property type="evidence" value="ECO:0007669"/>
    <property type="project" value="TreeGrafter"/>
</dbReference>
<keyword evidence="6" id="KW-1185">Reference proteome</keyword>
<dbReference type="GO" id="GO:0016628">
    <property type="term" value="F:oxidoreductase activity, acting on the CH-CH group of donors, NAD or NADP as acceptor"/>
    <property type="evidence" value="ECO:0007669"/>
    <property type="project" value="UniProtKB-ARBA"/>
</dbReference>
<accession>A0A0J1H942</accession>
<dbReference type="GO" id="GO:0010181">
    <property type="term" value="F:FMN binding"/>
    <property type="evidence" value="ECO:0007669"/>
    <property type="project" value="InterPro"/>
</dbReference>
<dbReference type="PANTHER" id="PTHR22893:SF135">
    <property type="entry name" value="NAD(P)H:FLAVIN OXIDOREDUCTASE SYE2"/>
    <property type="match status" value="1"/>
</dbReference>
<protein>
    <submittedName>
        <fullName evidence="5">N-ethylmaleimide reductase</fullName>
    </submittedName>
</protein>
<dbReference type="InterPro" id="IPR013785">
    <property type="entry name" value="Aldolase_TIM"/>
</dbReference>
<comment type="similarity">
    <text evidence="2">Belongs to the NADH:flavin oxidoreductase/NADH oxidase family.</text>
</comment>
<evidence type="ECO:0000256" key="1">
    <source>
        <dbReference type="ARBA" id="ARBA00001917"/>
    </source>
</evidence>
<reference evidence="5 6" key="1">
    <citation type="submission" date="2015-05" db="EMBL/GenBank/DDBJ databases">
        <title>Photobacterium galathea sp. nov.</title>
        <authorList>
            <person name="Machado H."/>
            <person name="Gram L."/>
        </authorList>
    </citation>
    <scope>NUCLEOTIDE SEQUENCE [LARGE SCALE GENOMIC DNA]</scope>
    <source>
        <strain evidence="5 6">DSM 22954</strain>
    </source>
</reference>
<sequence>MTYNTLFTQQALGSTTTANRIVMAPMTRSRTAQPGDIPTPMMAQYYAQRASAGFIVTEATQITPQGKGYSFTPGIYSQAQIVGWRLVTDAVHQAGGKIFLQLWHVGRMSHPSFHPDGKPVAPSAIAPDAQVWVVGDDGVGRMLDCPVPRALEKEEIEDIIEDYRQAAINAMEAGFDGVEIHGANGYLIDQFLRRTSNHRTDEYGGSMENRIRFAVEVAQAISEAIGADRVGIRLAPYITQRGMNDSEATDTILLAAESFNQLGLAYIHLAEADWEDAPVVPETFRYALRELFEGAIVVAGNYSKAAGEALLEKGLIDFVAFGRKFIANPDLPYRLEHNLTLSEISDAGTLFGGNEQGYTDYPVYQD</sequence>
<dbReference type="PATRIC" id="fig|320778.3.peg.3388"/>
<comment type="cofactor">
    <cofactor evidence="1">
        <name>FMN</name>
        <dbReference type="ChEBI" id="CHEBI:58210"/>
    </cofactor>
</comment>
<name>A0A0J1H942_9GAMM</name>
<dbReference type="CDD" id="cd02933">
    <property type="entry name" value="OYE_like_FMN"/>
    <property type="match status" value="1"/>
</dbReference>
<dbReference type="NCBIfam" id="NF007899">
    <property type="entry name" value="PRK10605.1"/>
    <property type="match status" value="1"/>
</dbReference>
<dbReference type="STRING" id="320778.ABT57_15580"/>
<evidence type="ECO:0000313" key="6">
    <source>
        <dbReference type="Proteomes" id="UP000035909"/>
    </source>
</evidence>
<keyword evidence="3" id="KW-0560">Oxidoreductase</keyword>
<dbReference type="EMBL" id="LDOU01000015">
    <property type="protein sequence ID" value="KLV08218.1"/>
    <property type="molecule type" value="Genomic_DNA"/>
</dbReference>
<gene>
    <name evidence="5" type="ORF">ABT57_15580</name>
</gene>
<proteinExistence type="inferred from homology"/>
<dbReference type="FunFam" id="3.20.20.70:FF:000059">
    <property type="entry name" value="N-ethylmaleimide reductase, FMN-linked"/>
    <property type="match status" value="1"/>
</dbReference>
<dbReference type="SUPFAM" id="SSF51395">
    <property type="entry name" value="FMN-linked oxidoreductases"/>
    <property type="match status" value="1"/>
</dbReference>
<evidence type="ECO:0000313" key="5">
    <source>
        <dbReference type="EMBL" id="KLV08218.1"/>
    </source>
</evidence>
<dbReference type="AlphaFoldDB" id="A0A0J1H942"/>
<feature type="domain" description="NADH:flavin oxidoreductase/NADH oxidase N-terminal" evidence="4">
    <location>
        <begin position="6"/>
        <end position="340"/>
    </location>
</feature>
<dbReference type="Pfam" id="PF00724">
    <property type="entry name" value="Oxidored_FMN"/>
    <property type="match status" value="1"/>
</dbReference>
<organism evidence="5 6">
    <name type="scientific">Photobacterium ganghwense</name>
    <dbReference type="NCBI Taxonomy" id="320778"/>
    <lineage>
        <taxon>Bacteria</taxon>
        <taxon>Pseudomonadati</taxon>
        <taxon>Pseudomonadota</taxon>
        <taxon>Gammaproteobacteria</taxon>
        <taxon>Vibrionales</taxon>
        <taxon>Vibrionaceae</taxon>
        <taxon>Photobacterium</taxon>
    </lineage>
</organism>
<dbReference type="Proteomes" id="UP000035909">
    <property type="component" value="Unassembled WGS sequence"/>
</dbReference>
<dbReference type="InterPro" id="IPR001155">
    <property type="entry name" value="OxRdtase_FMN_N"/>
</dbReference>
<evidence type="ECO:0000256" key="2">
    <source>
        <dbReference type="ARBA" id="ARBA00005979"/>
    </source>
</evidence>